<dbReference type="InterPro" id="IPR005629">
    <property type="entry name" value="Skn1/Kre6/Sbg1"/>
</dbReference>
<comment type="subcellular location">
    <subcellularLocation>
        <location evidence="1">Membrane</location>
        <topology evidence="1">Single-pass type II membrane protein</topology>
    </subcellularLocation>
</comment>
<comment type="caution">
    <text evidence="12">The sequence shown here is derived from an EMBL/GenBank/DDBJ whole genome shotgun (WGS) entry which is preliminary data.</text>
</comment>
<dbReference type="CDD" id="cd02180">
    <property type="entry name" value="GH16_fungal_KRE6_glucanase"/>
    <property type="match status" value="1"/>
</dbReference>
<feature type="transmembrane region" description="Helical" evidence="10">
    <location>
        <begin position="66"/>
        <end position="88"/>
    </location>
</feature>
<gene>
    <name evidence="12" type="ORF">FN846DRAFT_779747</name>
</gene>
<dbReference type="Pfam" id="PF03935">
    <property type="entry name" value="SKN1_KRE6_Sbg1"/>
    <property type="match status" value="1"/>
</dbReference>
<feature type="region of interest" description="Disordered" evidence="9">
    <location>
        <begin position="1"/>
        <end position="51"/>
    </location>
</feature>
<dbReference type="OrthoDB" id="412647at2759"/>
<dbReference type="GO" id="GO:0005789">
    <property type="term" value="C:endoplasmic reticulum membrane"/>
    <property type="evidence" value="ECO:0007669"/>
    <property type="project" value="TreeGrafter"/>
</dbReference>
<keyword evidence="6 10" id="KW-0472">Membrane</keyword>
<dbReference type="SUPFAM" id="SSF49899">
    <property type="entry name" value="Concanavalin A-like lectins/glucanases"/>
    <property type="match status" value="1"/>
</dbReference>
<evidence type="ECO:0000256" key="3">
    <source>
        <dbReference type="ARBA" id="ARBA00022692"/>
    </source>
</evidence>
<dbReference type="InterPro" id="IPR000757">
    <property type="entry name" value="Beta-glucanase-like"/>
</dbReference>
<keyword evidence="5 10" id="KW-1133">Transmembrane helix</keyword>
<dbReference type="FunCoup" id="A0A5J5EVP0">
    <property type="interactions" value="153"/>
</dbReference>
<dbReference type="InParanoid" id="A0A5J5EVP0"/>
<keyword evidence="4" id="KW-0735">Signal-anchor</keyword>
<evidence type="ECO:0000256" key="9">
    <source>
        <dbReference type="SAM" id="MobiDB-lite"/>
    </source>
</evidence>
<keyword evidence="8" id="KW-0961">Cell wall biogenesis/degradation</keyword>
<evidence type="ECO:0000259" key="11">
    <source>
        <dbReference type="PROSITE" id="PS51762"/>
    </source>
</evidence>
<name>A0A5J5EVP0_9PEZI</name>
<dbReference type="GO" id="GO:0005886">
    <property type="term" value="C:plasma membrane"/>
    <property type="evidence" value="ECO:0007669"/>
    <property type="project" value="TreeGrafter"/>
</dbReference>
<feature type="domain" description="GH16" evidence="11">
    <location>
        <begin position="105"/>
        <end position="481"/>
    </location>
</feature>
<dbReference type="GO" id="GO:0006078">
    <property type="term" value="P:(1-&gt;6)-beta-D-glucan biosynthetic process"/>
    <property type="evidence" value="ECO:0007669"/>
    <property type="project" value="TreeGrafter"/>
</dbReference>
<evidence type="ECO:0000256" key="7">
    <source>
        <dbReference type="ARBA" id="ARBA00023180"/>
    </source>
</evidence>
<evidence type="ECO:0000256" key="5">
    <source>
        <dbReference type="ARBA" id="ARBA00022989"/>
    </source>
</evidence>
<keyword evidence="3 10" id="KW-0812">Transmembrane</keyword>
<dbReference type="Gene3D" id="2.60.120.200">
    <property type="match status" value="1"/>
</dbReference>
<dbReference type="GO" id="GO:0031505">
    <property type="term" value="P:fungal-type cell wall organization"/>
    <property type="evidence" value="ECO:0007669"/>
    <property type="project" value="TreeGrafter"/>
</dbReference>
<accession>A0A5J5EVP0</accession>
<evidence type="ECO:0000256" key="2">
    <source>
        <dbReference type="ARBA" id="ARBA00010962"/>
    </source>
</evidence>
<dbReference type="InterPro" id="IPR013320">
    <property type="entry name" value="ConA-like_dom_sf"/>
</dbReference>
<proteinExistence type="inferred from homology"/>
<evidence type="ECO:0000313" key="13">
    <source>
        <dbReference type="Proteomes" id="UP000326924"/>
    </source>
</evidence>
<evidence type="ECO:0000256" key="1">
    <source>
        <dbReference type="ARBA" id="ARBA00004606"/>
    </source>
</evidence>
<dbReference type="EMBL" id="VXIS01000112">
    <property type="protein sequence ID" value="KAA8904171.1"/>
    <property type="molecule type" value="Genomic_DNA"/>
</dbReference>
<dbReference type="AlphaFoldDB" id="A0A5J5EVP0"/>
<evidence type="ECO:0000313" key="12">
    <source>
        <dbReference type="EMBL" id="KAA8904171.1"/>
    </source>
</evidence>
<keyword evidence="13" id="KW-1185">Reference proteome</keyword>
<evidence type="ECO:0000256" key="4">
    <source>
        <dbReference type="ARBA" id="ARBA00022968"/>
    </source>
</evidence>
<reference evidence="12 13" key="1">
    <citation type="submission" date="2019-09" db="EMBL/GenBank/DDBJ databases">
        <title>Draft genome of the ectomycorrhizal ascomycete Sphaerosporella brunnea.</title>
        <authorList>
            <consortium name="DOE Joint Genome Institute"/>
            <person name="Benucci G.M."/>
            <person name="Marozzi G."/>
            <person name="Antonielli L."/>
            <person name="Sanchez S."/>
            <person name="Marco P."/>
            <person name="Wang X."/>
            <person name="Falini L.B."/>
            <person name="Barry K."/>
            <person name="Haridas S."/>
            <person name="Lipzen A."/>
            <person name="Labutti K."/>
            <person name="Grigoriev I.V."/>
            <person name="Murat C."/>
            <person name="Martin F."/>
            <person name="Albertini E."/>
            <person name="Donnini D."/>
            <person name="Bonito G."/>
        </authorList>
    </citation>
    <scope>NUCLEOTIDE SEQUENCE [LARGE SCALE GENOMIC DNA]</scope>
    <source>
        <strain evidence="12 13">Sb_GMNB300</strain>
    </source>
</reference>
<keyword evidence="7" id="KW-0325">Glycoprotein</keyword>
<evidence type="ECO:0000256" key="6">
    <source>
        <dbReference type="ARBA" id="ARBA00023136"/>
    </source>
</evidence>
<comment type="similarity">
    <text evidence="2">Belongs to the SKN1/KRE6 family.</text>
</comment>
<dbReference type="Proteomes" id="UP000326924">
    <property type="component" value="Unassembled WGS sequence"/>
</dbReference>
<feature type="compositionally biased region" description="Basic and acidic residues" evidence="9">
    <location>
        <begin position="42"/>
        <end position="51"/>
    </location>
</feature>
<organism evidence="12 13">
    <name type="scientific">Sphaerosporella brunnea</name>
    <dbReference type="NCBI Taxonomy" id="1250544"/>
    <lineage>
        <taxon>Eukaryota</taxon>
        <taxon>Fungi</taxon>
        <taxon>Dikarya</taxon>
        <taxon>Ascomycota</taxon>
        <taxon>Pezizomycotina</taxon>
        <taxon>Pezizomycetes</taxon>
        <taxon>Pezizales</taxon>
        <taxon>Pyronemataceae</taxon>
        <taxon>Sphaerosporella</taxon>
    </lineage>
</organism>
<dbReference type="PANTHER" id="PTHR31361:SF1">
    <property type="entry name" value="BETA-GLUCAN SYNTHESIS-ASSOCIATED PROTEIN KRE6-RELATED"/>
    <property type="match status" value="1"/>
</dbReference>
<evidence type="ECO:0000256" key="8">
    <source>
        <dbReference type="ARBA" id="ARBA00023316"/>
    </source>
</evidence>
<evidence type="ECO:0000256" key="10">
    <source>
        <dbReference type="SAM" id="Phobius"/>
    </source>
</evidence>
<dbReference type="PROSITE" id="PS51762">
    <property type="entry name" value="GH16_2"/>
    <property type="match status" value="1"/>
</dbReference>
<protein>
    <submittedName>
        <fullName evidence="12">Beta-glucan synthesis-associated</fullName>
    </submittedName>
</protein>
<sequence>MELPEGLGRGFDSADPERGYSPYISKGGPPVHYPTLDEKEDDDHLHNPDEFQDKRPGWREYCGFGATWLCLLCGILLLLGLFLGFPIVRALGHLRRQDTQLNTVERLSSHTYPILGGIRTSLIDPDTPAYAMTRKSVLGQGNLMLVFSDEFNVDGRTFYEGDDQFWQAADFHYAATNDLEWYDPDAITTANGTLQIRMQAIKNHGLDYRSGMLQSWNKMCFKGGVIEVSVSLAGPAGVSGAWPGIWTLGNLARPGYQATTDGIWPYSYDYCDVGITPNQSSADGLSFLPGQRLANCVCNGEDHPSLGTGRGAPEIDVLEGTAQPDLRIGVVTQSSQVAPFDVWYQANLDFMSIRDQEITQLNGWKGGPYQQAISGVTMLNNNWYDGKQYQKYAFEYIPGKEDGEIAWFVGDFETFRMKGGAIGPNGNIDQRDVSREPMSIILNLGLSNSWTWIDWTNLMPHLVEGTTMYIDYVRIYQKEGEESITCDPTGYPTTSYIKEHPKAYQNFNITSWDDAGYPWPKNRLLHGCD</sequence>
<dbReference type="GO" id="GO:0015926">
    <property type="term" value="F:glucosidase activity"/>
    <property type="evidence" value="ECO:0007669"/>
    <property type="project" value="TreeGrafter"/>
</dbReference>
<dbReference type="PANTHER" id="PTHR31361">
    <property type="entry name" value="BETA-GLUCAN SYNTHESIS-ASSOCIATED PROTEIN KRE6-RELATED"/>
    <property type="match status" value="1"/>
</dbReference>